<keyword evidence="1" id="KW-0472">Membrane</keyword>
<accession>A0A2M8KW07</accession>
<dbReference type="Proteomes" id="UP000229098">
    <property type="component" value="Unassembled WGS sequence"/>
</dbReference>
<feature type="transmembrane region" description="Helical" evidence="1">
    <location>
        <begin position="6"/>
        <end position="27"/>
    </location>
</feature>
<organism evidence="2 3">
    <name type="scientific">Candidatus Ryanbacteria bacterium CG10_big_fil_rev_8_21_14_0_10_43_42</name>
    <dbReference type="NCBI Taxonomy" id="1974864"/>
    <lineage>
        <taxon>Bacteria</taxon>
        <taxon>Candidatus Ryaniibacteriota</taxon>
    </lineage>
</organism>
<evidence type="ECO:0008006" key="4">
    <source>
        <dbReference type="Google" id="ProtNLM"/>
    </source>
</evidence>
<feature type="transmembrane region" description="Helical" evidence="1">
    <location>
        <begin position="100"/>
        <end position="121"/>
    </location>
</feature>
<feature type="transmembrane region" description="Helical" evidence="1">
    <location>
        <begin position="72"/>
        <end position="93"/>
    </location>
</feature>
<name>A0A2M8KW07_9BACT</name>
<gene>
    <name evidence="2" type="ORF">COU90_04520</name>
</gene>
<evidence type="ECO:0000256" key="1">
    <source>
        <dbReference type="SAM" id="Phobius"/>
    </source>
</evidence>
<keyword evidence="1" id="KW-1133">Transmembrane helix</keyword>
<keyword evidence="1" id="KW-0812">Transmembrane</keyword>
<feature type="transmembrane region" description="Helical" evidence="1">
    <location>
        <begin position="136"/>
        <end position="156"/>
    </location>
</feature>
<evidence type="ECO:0000313" key="2">
    <source>
        <dbReference type="EMBL" id="PJE64106.1"/>
    </source>
</evidence>
<proteinExistence type="predicted"/>
<evidence type="ECO:0000313" key="3">
    <source>
        <dbReference type="Proteomes" id="UP000229098"/>
    </source>
</evidence>
<comment type="caution">
    <text evidence="2">The sequence shown here is derived from an EMBL/GenBank/DDBJ whole genome shotgun (WGS) entry which is preliminary data.</text>
</comment>
<reference evidence="3" key="1">
    <citation type="submission" date="2017-09" db="EMBL/GenBank/DDBJ databases">
        <title>Depth-based differentiation of microbial function through sediment-hosted aquifers and enrichment of novel symbionts in the deep terrestrial subsurface.</title>
        <authorList>
            <person name="Probst A.J."/>
            <person name="Ladd B."/>
            <person name="Jarett J.K."/>
            <person name="Geller-Mcgrath D.E."/>
            <person name="Sieber C.M.K."/>
            <person name="Emerson J.B."/>
            <person name="Anantharaman K."/>
            <person name="Thomas B.C."/>
            <person name="Malmstrom R."/>
            <person name="Stieglmeier M."/>
            <person name="Klingl A."/>
            <person name="Woyke T."/>
            <person name="Ryan C.M."/>
            <person name="Banfield J.F."/>
        </authorList>
    </citation>
    <scope>NUCLEOTIDE SEQUENCE [LARGE SCALE GENOMIC DNA]</scope>
</reference>
<dbReference type="EMBL" id="PFEF01000010">
    <property type="protein sequence ID" value="PJE64106.1"/>
    <property type="molecule type" value="Genomic_DNA"/>
</dbReference>
<sequence length="162" mass="17649">MKHRPSVSVFFFIVAGFFLQLIAPYIIPMGQGGIFFFPAFLFYGLSRVKGVYPMILAVLFGSMLDVISAVPFGFYAGSFFVGAGIMGIAGIYIRMEEGWIRFLFALIGLTVSAGAALLLRLPQVDAHVVSVSGFELLWQGCGVSILAIAGGVFTRIQKNRMY</sequence>
<dbReference type="AlphaFoldDB" id="A0A2M8KW07"/>
<protein>
    <recommendedName>
        <fullName evidence="4">Rod shape-determining protein MreD</fullName>
    </recommendedName>
</protein>